<evidence type="ECO:0000259" key="2">
    <source>
        <dbReference type="Pfam" id="PF06580"/>
    </source>
</evidence>
<sequence>MLEIRICFLRLLQKLNGRLAGGLLMHVLVWLCFMVVSTQLLGFESGYSKNVWNSVLFFSIQIFFFYANSYYWLPKVFSVEKGKVRRFIWLLVAQIFCLVVFLVVISMLFGNLRISFAGSFNDWLLIPYNLPAFVLPFLAYWPFSTGYYYLVQSKAISAENRRLRHETMLLSQRWLKAELNPHFMNNCYHFLDGLMLIDVKKAEEGLVLIQDMMQYYLLVPKDGFIEVKNELDQCKRLMKLYRLRYGDIFVSVQMEEEVAHLPCLPMCLVLLMENMLKYGVVNQKEEAAELRLTYKGGVLEITTFNKIRRLRQKPLASTSRGLANLESQLQHFYPNAFVLSRKEENGIYRLQLRIWVENSLRSGIVEDYS</sequence>
<reference evidence="3" key="1">
    <citation type="submission" date="2011-03" db="EMBL/GenBank/DDBJ databases">
        <title>Complete sequence of Sphingobacterium sp. 21.</title>
        <authorList>
            <consortium name="US DOE Joint Genome Institute"/>
            <person name="Lucas S."/>
            <person name="Copeland A."/>
            <person name="Lapidus A."/>
            <person name="Cheng J.-F."/>
            <person name="Goodwin L."/>
            <person name="Pitluck S."/>
            <person name="Davenport K."/>
            <person name="Detter J.C."/>
            <person name="Han C."/>
            <person name="Tapia R."/>
            <person name="Land M."/>
            <person name="Hauser L."/>
            <person name="Kyrpides N."/>
            <person name="Ivanova N."/>
            <person name="Ovchinnikova G."/>
            <person name="Pagani I."/>
            <person name="Siebers A.K."/>
            <person name="Allgaier M."/>
            <person name="Thelen M.P."/>
            <person name="Hugenholtz P."/>
            <person name="Woyke T."/>
        </authorList>
    </citation>
    <scope>NUCLEOTIDE SEQUENCE</scope>
    <source>
        <strain evidence="3">21</strain>
    </source>
</reference>
<evidence type="ECO:0000313" key="3">
    <source>
        <dbReference type="EMBL" id="ADZ78420.1"/>
    </source>
</evidence>
<dbReference type="Pfam" id="PF06580">
    <property type="entry name" value="His_kinase"/>
    <property type="match status" value="1"/>
</dbReference>
<dbReference type="KEGG" id="shg:Sph21_1860"/>
<keyword evidence="1" id="KW-0812">Transmembrane</keyword>
<dbReference type="GO" id="GO:0000155">
    <property type="term" value="F:phosphorelay sensor kinase activity"/>
    <property type="evidence" value="ECO:0007669"/>
    <property type="project" value="InterPro"/>
</dbReference>
<dbReference type="PANTHER" id="PTHR34220">
    <property type="entry name" value="SENSOR HISTIDINE KINASE YPDA"/>
    <property type="match status" value="1"/>
</dbReference>
<dbReference type="AlphaFoldDB" id="F4C993"/>
<dbReference type="InterPro" id="IPR050640">
    <property type="entry name" value="Bact_2-comp_sensor_kinase"/>
</dbReference>
<dbReference type="HOGENOM" id="CLU_020473_1_0_10"/>
<feature type="transmembrane region" description="Helical" evidence="1">
    <location>
        <begin position="86"/>
        <end position="110"/>
    </location>
</feature>
<feature type="transmembrane region" description="Helical" evidence="1">
    <location>
        <begin position="55"/>
        <end position="74"/>
    </location>
</feature>
<dbReference type="EMBL" id="CP002584">
    <property type="protein sequence ID" value="ADZ78420.1"/>
    <property type="molecule type" value="Genomic_DNA"/>
</dbReference>
<protein>
    <recommendedName>
        <fullName evidence="2">Signal transduction histidine kinase internal region domain-containing protein</fullName>
    </recommendedName>
</protein>
<organism evidence="3">
    <name type="scientific">Sphingobacterium sp. (strain 21)</name>
    <dbReference type="NCBI Taxonomy" id="743722"/>
    <lineage>
        <taxon>Bacteria</taxon>
        <taxon>Pseudomonadati</taxon>
        <taxon>Bacteroidota</taxon>
        <taxon>Sphingobacteriia</taxon>
        <taxon>Sphingobacteriales</taxon>
        <taxon>Sphingobacteriaceae</taxon>
        <taxon>Sphingobacterium</taxon>
    </lineage>
</organism>
<dbReference type="eggNOG" id="COG2972">
    <property type="taxonomic scope" value="Bacteria"/>
</dbReference>
<dbReference type="GO" id="GO:0016020">
    <property type="term" value="C:membrane"/>
    <property type="evidence" value="ECO:0007669"/>
    <property type="project" value="InterPro"/>
</dbReference>
<dbReference type="STRING" id="743722.Sph21_1860"/>
<feature type="domain" description="Signal transduction histidine kinase internal region" evidence="2">
    <location>
        <begin position="173"/>
        <end position="247"/>
    </location>
</feature>
<name>F4C993_SPHS2</name>
<feature type="transmembrane region" description="Helical" evidence="1">
    <location>
        <begin position="130"/>
        <end position="151"/>
    </location>
</feature>
<keyword evidence="1" id="KW-0472">Membrane</keyword>
<dbReference type="InterPro" id="IPR010559">
    <property type="entry name" value="Sig_transdc_His_kin_internal"/>
</dbReference>
<accession>F4C993</accession>
<keyword evidence="1" id="KW-1133">Transmembrane helix</keyword>
<evidence type="ECO:0000256" key="1">
    <source>
        <dbReference type="SAM" id="Phobius"/>
    </source>
</evidence>
<dbReference type="PANTHER" id="PTHR34220:SF7">
    <property type="entry name" value="SENSOR HISTIDINE KINASE YPDA"/>
    <property type="match status" value="1"/>
</dbReference>
<gene>
    <name evidence="3" type="ordered locus">Sph21_1860</name>
</gene>
<dbReference type="PATRIC" id="fig|743722.3.peg.1986"/>
<proteinExistence type="predicted"/>
<feature type="transmembrane region" description="Helical" evidence="1">
    <location>
        <begin position="21"/>
        <end position="43"/>
    </location>
</feature>